<proteinExistence type="predicted"/>
<dbReference type="RefSeq" id="WP_310297323.1">
    <property type="nucleotide sequence ID" value="NZ_BAAAPS010000011.1"/>
</dbReference>
<keyword evidence="3" id="KW-1185">Reference proteome</keyword>
<dbReference type="EMBL" id="JAVDYG010000001">
    <property type="protein sequence ID" value="MDR7360609.1"/>
    <property type="molecule type" value="Genomic_DNA"/>
</dbReference>
<dbReference type="InterPro" id="IPR002937">
    <property type="entry name" value="Amino_oxidase"/>
</dbReference>
<dbReference type="Proteomes" id="UP001183648">
    <property type="component" value="Unassembled WGS sequence"/>
</dbReference>
<protein>
    <submittedName>
        <fullName evidence="2">NAD/FAD-binding protein</fullName>
    </submittedName>
</protein>
<comment type="caution">
    <text evidence="2">The sequence shown here is derived from an EMBL/GenBank/DDBJ whole genome shotgun (WGS) entry which is preliminary data.</text>
</comment>
<gene>
    <name evidence="2" type="ORF">J2S63_000162</name>
</gene>
<dbReference type="PANTHER" id="PTHR42923">
    <property type="entry name" value="PROTOPORPHYRINOGEN OXIDASE"/>
    <property type="match status" value="1"/>
</dbReference>
<dbReference type="Pfam" id="PF01593">
    <property type="entry name" value="Amino_oxidase"/>
    <property type="match status" value="1"/>
</dbReference>
<feature type="domain" description="Amine oxidase" evidence="1">
    <location>
        <begin position="25"/>
        <end position="296"/>
    </location>
</feature>
<dbReference type="Gene3D" id="3.90.660.20">
    <property type="entry name" value="Protoporphyrinogen oxidase, mitochondrial, domain 2"/>
    <property type="match status" value="1"/>
</dbReference>
<dbReference type="Gene3D" id="3.50.50.60">
    <property type="entry name" value="FAD/NAD(P)-binding domain"/>
    <property type="match status" value="1"/>
</dbReference>
<dbReference type="SUPFAM" id="SSF51905">
    <property type="entry name" value="FAD/NAD(P)-binding domain"/>
    <property type="match status" value="1"/>
</dbReference>
<reference evidence="2 3" key="1">
    <citation type="submission" date="2023-07" db="EMBL/GenBank/DDBJ databases">
        <title>Sequencing the genomes of 1000 actinobacteria strains.</title>
        <authorList>
            <person name="Klenk H.-P."/>
        </authorList>
    </citation>
    <scope>NUCLEOTIDE SEQUENCE [LARGE SCALE GENOMIC DNA]</scope>
    <source>
        <strain evidence="2 3">DSM 19426</strain>
    </source>
</reference>
<dbReference type="PANTHER" id="PTHR42923:SF17">
    <property type="entry name" value="AMINE OXIDASE DOMAIN-CONTAINING PROTEIN"/>
    <property type="match status" value="1"/>
</dbReference>
<evidence type="ECO:0000259" key="1">
    <source>
        <dbReference type="Pfam" id="PF01593"/>
    </source>
</evidence>
<accession>A0ABU2BPR0</accession>
<dbReference type="InterPro" id="IPR036188">
    <property type="entry name" value="FAD/NAD-bd_sf"/>
</dbReference>
<organism evidence="2 3">
    <name type="scientific">Nocardioides marmoribigeumensis</name>
    <dbReference type="NCBI Taxonomy" id="433649"/>
    <lineage>
        <taxon>Bacteria</taxon>
        <taxon>Bacillati</taxon>
        <taxon>Actinomycetota</taxon>
        <taxon>Actinomycetes</taxon>
        <taxon>Propionibacteriales</taxon>
        <taxon>Nocardioidaceae</taxon>
        <taxon>Nocardioides</taxon>
    </lineage>
</organism>
<dbReference type="Gene3D" id="1.10.3110.10">
    <property type="entry name" value="protoporphyrinogen ix oxidase, domain 3"/>
    <property type="match status" value="1"/>
</dbReference>
<evidence type="ECO:0000313" key="3">
    <source>
        <dbReference type="Proteomes" id="UP001183648"/>
    </source>
</evidence>
<dbReference type="InterPro" id="IPR050464">
    <property type="entry name" value="Zeta_carotene_desat/Oxidored"/>
</dbReference>
<evidence type="ECO:0000313" key="2">
    <source>
        <dbReference type="EMBL" id="MDR7360609.1"/>
    </source>
</evidence>
<name>A0ABU2BPR0_9ACTN</name>
<sequence>MSQIPLPSSTDVDGRPRVAVVGAGISGLTAAYLLQRDHHVTLFEAQDRLGGHAHTHDVESGGRAVSVDSGFIVLNDRTYPRLRTLFAELGVETRPTEMSMSVTCRGCGLGYVGGRGAGGIFGQRRRVADPRFLRLLLQISRFQRRALGLLDAGDESLTYGEFLAREGFGEHFVAHYAIPVVSCVWSMGRAEALAYPAAYLFRFLEHHGFLRLGDAPTWHTVVGGSQTYVRAVADRLDVVRRGAPVTAVSRKPDEVLVQTTGPQGTEVAGFDKVVLAAHADEALAMLTDPTDDEQRLLGAFAYSQNRTLLHRDDSFLPEPRVRASWNYRLEECGEVADRTRVSYWMNRLQHHDEADPLVVTLNPDPAEEPREVIAEMSYAHPIFTAEAVAAQREVAGLNDGRIAFAGAYQGWGFHEDGCASGMRAAVSLGASPLPVDLPPGDHRDAS</sequence>